<gene>
    <name evidence="1" type="ORF">DXB65_06660</name>
</gene>
<reference evidence="1 2" key="1">
    <citation type="submission" date="2018-08" db="EMBL/GenBank/DDBJ databases">
        <title>A genome reference for cultivated species of the human gut microbiota.</title>
        <authorList>
            <person name="Zou Y."/>
            <person name="Xue W."/>
            <person name="Luo G."/>
        </authorList>
    </citation>
    <scope>NUCLEOTIDE SEQUENCE [LARGE SCALE GENOMIC DNA]</scope>
    <source>
        <strain evidence="1 2">OM05-15BH</strain>
    </source>
</reference>
<evidence type="ECO:0000313" key="1">
    <source>
        <dbReference type="EMBL" id="RGN37188.1"/>
    </source>
</evidence>
<organism evidence="1 2">
    <name type="scientific">Bacteroides oleiciplenus</name>
    <dbReference type="NCBI Taxonomy" id="626931"/>
    <lineage>
        <taxon>Bacteria</taxon>
        <taxon>Pseudomonadati</taxon>
        <taxon>Bacteroidota</taxon>
        <taxon>Bacteroidia</taxon>
        <taxon>Bacteroidales</taxon>
        <taxon>Bacteroidaceae</taxon>
        <taxon>Bacteroides</taxon>
    </lineage>
</organism>
<dbReference type="RefSeq" id="WP_117723733.1">
    <property type="nucleotide sequence ID" value="NZ_QSUL01000004.1"/>
</dbReference>
<proteinExistence type="predicted"/>
<accession>A0A3E5BHX0</accession>
<protein>
    <submittedName>
        <fullName evidence="1">DUF4933 domain-containing protein</fullName>
    </submittedName>
</protein>
<dbReference type="AlphaFoldDB" id="A0A3E5BHX0"/>
<sequence length="457" mass="52328">MLYRELIFITLFFSLIACSSKSPGMSKDEITQTLDEQATEHEAAVKATSTDVPKFTEDYTPPAGIKYQAKIETAGVKTLNVQAALKNVRPMKISELGTFQIRRTGVLVPIGGKLISVEEGYLLNSYQGIYLLDKGFKLIKQLFENDVDFQRSGKRYYFQLRAVLRNVYYDTTRKQIRGTYTVPNHEKDKYRTFLAFLPWDVLMTATEPWAEKDIADSIPLQGNLNFRTFFKFTPEGFIRSMPYSGRFYTNELKGDTLCYFDPTHSPDYPPSKGAGSVRNGEPHHIYDYHGKTRIRLAYDNTLYQLENASTLKAIYRLDFGSFLRADGQKVTGSLSNNMDDYYFLQQWLETDRYLFIRITKGYDSPNARKAKSVSLYSLIYDKISGDFFTLPSEDNSKDPDFPHLTTDGELNVPFYPEGVVGNISYSYLDAMKAKEKYPDILKGQDISDDELILLTVE</sequence>
<dbReference type="Proteomes" id="UP000260983">
    <property type="component" value="Unassembled WGS sequence"/>
</dbReference>
<dbReference type="InterPro" id="IPR032559">
    <property type="entry name" value="DUF4933"/>
</dbReference>
<dbReference type="PROSITE" id="PS51257">
    <property type="entry name" value="PROKAR_LIPOPROTEIN"/>
    <property type="match status" value="1"/>
</dbReference>
<name>A0A3E5BHX0_9BACE</name>
<evidence type="ECO:0000313" key="2">
    <source>
        <dbReference type="Proteomes" id="UP000260983"/>
    </source>
</evidence>
<dbReference type="EMBL" id="QSUL01000004">
    <property type="protein sequence ID" value="RGN37188.1"/>
    <property type="molecule type" value="Genomic_DNA"/>
</dbReference>
<dbReference type="Pfam" id="PF16287">
    <property type="entry name" value="DUF4933"/>
    <property type="match status" value="1"/>
</dbReference>
<comment type="caution">
    <text evidence="1">The sequence shown here is derived from an EMBL/GenBank/DDBJ whole genome shotgun (WGS) entry which is preliminary data.</text>
</comment>